<dbReference type="InterPro" id="IPR013976">
    <property type="entry name" value="HDOD"/>
</dbReference>
<accession>A0A437R4K5</accession>
<dbReference type="PANTHER" id="PTHR33525">
    <property type="match status" value="1"/>
</dbReference>
<comment type="caution">
    <text evidence="2">The sequence shown here is derived from an EMBL/GenBank/DDBJ whole genome shotgun (WGS) entry which is preliminary data.</text>
</comment>
<evidence type="ECO:0000259" key="1">
    <source>
        <dbReference type="PROSITE" id="PS51833"/>
    </source>
</evidence>
<name>A0A437R4K5_9GAMM</name>
<dbReference type="Gene3D" id="1.10.3210.10">
    <property type="entry name" value="Hypothetical protein af1432"/>
    <property type="match status" value="1"/>
</dbReference>
<dbReference type="PROSITE" id="PS51833">
    <property type="entry name" value="HDOD"/>
    <property type="match status" value="1"/>
</dbReference>
<evidence type="ECO:0000313" key="3">
    <source>
        <dbReference type="Proteomes" id="UP000283077"/>
    </source>
</evidence>
<sequence length="279" mass="30962">MSAENALVTLLMAKLATNMLVLPTLPEIAVRVRQAADDPDINLHAMAEVISLDPALAARMIKIANSAFIGRSIKVSTVNQAVTRIGLSQVKNIATAMALEQLFVSHTPEIAAKMAELWRDTVHVTCVAMACLQAYLPKHKHDNLNLDTLTLAALIHRIGVLPILAEAEKHPQVFGEETFLLRAIDEFSSPIGEAILRSWEFSDTFIDVVHRWQLTEFEGHVSYADFIRLGLIAANYYRDRREQDKLLDAYVQVGLISTSAFMQEPVIALAYNEAKALFV</sequence>
<dbReference type="EMBL" id="SACS01000001">
    <property type="protein sequence ID" value="RVU41710.1"/>
    <property type="molecule type" value="Genomic_DNA"/>
</dbReference>
<dbReference type="AlphaFoldDB" id="A0A437R4K5"/>
<dbReference type="OrthoDB" id="598113at2"/>
<evidence type="ECO:0000313" key="2">
    <source>
        <dbReference type="EMBL" id="RVU41710.1"/>
    </source>
</evidence>
<dbReference type="InterPro" id="IPR052340">
    <property type="entry name" value="RNase_Y/CdgJ"/>
</dbReference>
<dbReference type="Proteomes" id="UP000283077">
    <property type="component" value="Unassembled WGS sequence"/>
</dbReference>
<protein>
    <submittedName>
        <fullName evidence="2">HDOD domain-containing protein</fullName>
    </submittedName>
</protein>
<gene>
    <name evidence="2" type="ORF">EOE67_00475</name>
</gene>
<dbReference type="PANTHER" id="PTHR33525:SF3">
    <property type="entry name" value="RIBONUCLEASE Y"/>
    <property type="match status" value="1"/>
</dbReference>
<dbReference type="RefSeq" id="WP_127697106.1">
    <property type="nucleotide sequence ID" value="NZ_SACS01000001.1"/>
</dbReference>
<dbReference type="Pfam" id="PF08668">
    <property type="entry name" value="HDOD"/>
    <property type="match status" value="1"/>
</dbReference>
<organism evidence="2 3">
    <name type="scientific">Rheinheimera riviphila</name>
    <dbReference type="NCBI Taxonomy" id="1834037"/>
    <lineage>
        <taxon>Bacteria</taxon>
        <taxon>Pseudomonadati</taxon>
        <taxon>Pseudomonadota</taxon>
        <taxon>Gammaproteobacteria</taxon>
        <taxon>Chromatiales</taxon>
        <taxon>Chromatiaceae</taxon>
        <taxon>Rheinheimera</taxon>
    </lineage>
</organism>
<dbReference type="SUPFAM" id="SSF109604">
    <property type="entry name" value="HD-domain/PDEase-like"/>
    <property type="match status" value="1"/>
</dbReference>
<feature type="domain" description="HDOD" evidence="1">
    <location>
        <begin position="22"/>
        <end position="215"/>
    </location>
</feature>
<reference evidence="2 3" key="1">
    <citation type="submission" date="2019-01" db="EMBL/GenBank/DDBJ databases">
        <authorList>
            <person name="Chen W.-M."/>
        </authorList>
    </citation>
    <scope>NUCLEOTIDE SEQUENCE [LARGE SCALE GENOMIC DNA]</scope>
    <source>
        <strain evidence="2 3">KYPC3</strain>
    </source>
</reference>
<keyword evidence="3" id="KW-1185">Reference proteome</keyword>
<proteinExistence type="predicted"/>